<reference evidence="1 2" key="1">
    <citation type="submission" date="2015-12" db="EMBL/GenBank/DDBJ databases">
        <title>Genome sequence of Aneurinibacillus soli.</title>
        <authorList>
            <person name="Lee J.S."/>
            <person name="Lee K.C."/>
            <person name="Kim K.K."/>
            <person name="Lee B.W."/>
        </authorList>
    </citation>
    <scope>NUCLEOTIDE SEQUENCE [LARGE SCALE GENOMIC DNA]</scope>
    <source>
        <strain evidence="1 2">CB4</strain>
    </source>
</reference>
<evidence type="ECO:0000313" key="2">
    <source>
        <dbReference type="Proteomes" id="UP000217696"/>
    </source>
</evidence>
<evidence type="ECO:0000313" key="1">
    <source>
        <dbReference type="EMBL" id="BAU27235.1"/>
    </source>
</evidence>
<accession>A0A0U5C5R2</accession>
<dbReference type="KEGG" id="asoc:CB4_01404"/>
<name>A0A0U5C5R2_9BACL</name>
<dbReference type="Proteomes" id="UP000217696">
    <property type="component" value="Chromosome"/>
</dbReference>
<gene>
    <name evidence="1" type="ORF">CB4_01404</name>
</gene>
<keyword evidence="2" id="KW-1185">Reference proteome</keyword>
<dbReference type="AlphaFoldDB" id="A0A0U5C5R2"/>
<sequence>MMEKAPELLQALFHVKLEAGYTRPGAEKYE</sequence>
<dbReference type="EMBL" id="AP017312">
    <property type="protein sequence ID" value="BAU27235.1"/>
    <property type="molecule type" value="Genomic_DNA"/>
</dbReference>
<organism evidence="1 2">
    <name type="scientific">Aneurinibacillus soli</name>
    <dbReference type="NCBI Taxonomy" id="1500254"/>
    <lineage>
        <taxon>Bacteria</taxon>
        <taxon>Bacillati</taxon>
        <taxon>Bacillota</taxon>
        <taxon>Bacilli</taxon>
        <taxon>Bacillales</taxon>
        <taxon>Paenibacillaceae</taxon>
        <taxon>Aneurinibacillus group</taxon>
        <taxon>Aneurinibacillus</taxon>
    </lineage>
</organism>
<protein>
    <submittedName>
        <fullName evidence="1">Uncharacterized protein</fullName>
    </submittedName>
</protein>
<proteinExistence type="predicted"/>